<evidence type="ECO:0000256" key="12">
    <source>
        <dbReference type="ARBA" id="ARBA00023054"/>
    </source>
</evidence>
<keyword evidence="9 13" id="KW-0378">Hydrolase</keyword>
<dbReference type="Proteomes" id="UP001530400">
    <property type="component" value="Unassembled WGS sequence"/>
</dbReference>
<dbReference type="PANTHER" id="PTHR16036">
    <property type="entry name" value="ANKYRIN REPEAT AND ZINC FINGER DOMAIN-CONTAINING PROTEIN 1"/>
    <property type="match status" value="1"/>
</dbReference>
<proteinExistence type="inferred from homology"/>
<evidence type="ECO:0000256" key="9">
    <source>
        <dbReference type="ARBA" id="ARBA00022801"/>
    </source>
</evidence>
<comment type="similarity">
    <text evidence="2 13">Belongs to the ANKZF1/VMS1 family.</text>
</comment>
<dbReference type="Gene3D" id="1.25.40.20">
    <property type="entry name" value="Ankyrin repeat-containing domain"/>
    <property type="match status" value="1"/>
</dbReference>
<evidence type="ECO:0000256" key="11">
    <source>
        <dbReference type="ARBA" id="ARBA00023043"/>
    </source>
</evidence>
<evidence type="ECO:0000256" key="8">
    <source>
        <dbReference type="ARBA" id="ARBA00022771"/>
    </source>
</evidence>
<evidence type="ECO:0000256" key="3">
    <source>
        <dbReference type="ARBA" id="ARBA00022490"/>
    </source>
</evidence>
<evidence type="ECO:0000256" key="1">
    <source>
        <dbReference type="ARBA" id="ARBA00004496"/>
    </source>
</evidence>
<keyword evidence="17" id="KW-1185">Reference proteome</keyword>
<evidence type="ECO:0000313" key="16">
    <source>
        <dbReference type="EMBL" id="KAL3787504.1"/>
    </source>
</evidence>
<evidence type="ECO:0000256" key="10">
    <source>
        <dbReference type="ARBA" id="ARBA00022833"/>
    </source>
</evidence>
<keyword evidence="5" id="KW-0479">Metal-binding</keyword>
<dbReference type="SUPFAM" id="SSF48403">
    <property type="entry name" value="Ankyrin repeat"/>
    <property type="match status" value="1"/>
</dbReference>
<dbReference type="InterPro" id="IPR047139">
    <property type="entry name" value="ANKZ1/VMS1"/>
</dbReference>
<dbReference type="InterPro" id="IPR036770">
    <property type="entry name" value="Ankyrin_rpt-contain_sf"/>
</dbReference>
<comment type="caution">
    <text evidence="16">The sequence shown here is derived from an EMBL/GenBank/DDBJ whole genome shotgun (WGS) entry which is preliminary data.</text>
</comment>
<dbReference type="Pfam" id="PF18716">
    <property type="entry name" value="VATC"/>
    <property type="match status" value="1"/>
</dbReference>
<keyword evidence="10" id="KW-0862">Zinc</keyword>
<evidence type="ECO:0000256" key="2">
    <source>
        <dbReference type="ARBA" id="ARBA00009262"/>
    </source>
</evidence>
<feature type="compositionally biased region" description="Basic and acidic residues" evidence="14">
    <location>
        <begin position="533"/>
        <end position="572"/>
    </location>
</feature>
<organism evidence="16 17">
    <name type="scientific">Cyclotella atomus</name>
    <dbReference type="NCBI Taxonomy" id="382360"/>
    <lineage>
        <taxon>Eukaryota</taxon>
        <taxon>Sar</taxon>
        <taxon>Stramenopiles</taxon>
        <taxon>Ochrophyta</taxon>
        <taxon>Bacillariophyta</taxon>
        <taxon>Coscinodiscophyceae</taxon>
        <taxon>Thalassiosirophycidae</taxon>
        <taxon>Stephanodiscales</taxon>
        <taxon>Stephanodiscaceae</taxon>
        <taxon>Cyclotella</taxon>
    </lineage>
</organism>
<gene>
    <name evidence="16" type="ORF">ACHAWO_003494</name>
</gene>
<feature type="region of interest" description="Disordered" evidence="14">
    <location>
        <begin position="526"/>
        <end position="572"/>
    </location>
</feature>
<reference evidence="16 17" key="1">
    <citation type="submission" date="2024-10" db="EMBL/GenBank/DDBJ databases">
        <title>Updated reference genomes for cyclostephanoid diatoms.</title>
        <authorList>
            <person name="Roberts W.R."/>
            <person name="Alverson A.J."/>
        </authorList>
    </citation>
    <scope>NUCLEOTIDE SEQUENCE [LARGE SCALE GENOMIC DNA]</scope>
    <source>
        <strain evidence="16 17">AJA010-31</strain>
    </source>
</reference>
<dbReference type="Pfam" id="PF18826">
    <property type="entry name" value="bVLRF1"/>
    <property type="match status" value="1"/>
</dbReference>
<dbReference type="GO" id="GO:0008270">
    <property type="term" value="F:zinc ion binding"/>
    <property type="evidence" value="ECO:0007669"/>
    <property type="project" value="UniProtKB-KW"/>
</dbReference>
<feature type="active site" evidence="13">
    <location>
        <position position="223"/>
    </location>
</feature>
<keyword evidence="11" id="KW-0040">ANK repeat</keyword>
<evidence type="ECO:0000256" key="6">
    <source>
        <dbReference type="ARBA" id="ARBA00022737"/>
    </source>
</evidence>
<evidence type="ECO:0000256" key="5">
    <source>
        <dbReference type="ARBA" id="ARBA00022723"/>
    </source>
</evidence>
<keyword evidence="6" id="KW-0677">Repeat</keyword>
<evidence type="ECO:0000256" key="13">
    <source>
        <dbReference type="PROSITE-ProRule" id="PRU01389"/>
    </source>
</evidence>
<dbReference type="PROSITE" id="PS52044">
    <property type="entry name" value="VLRF1"/>
    <property type="match status" value="1"/>
</dbReference>
<feature type="region of interest" description="Disordered" evidence="14">
    <location>
        <begin position="348"/>
        <end position="372"/>
    </location>
</feature>
<feature type="compositionally biased region" description="Polar residues" evidence="14">
    <location>
        <begin position="353"/>
        <end position="365"/>
    </location>
</feature>
<evidence type="ECO:0000256" key="14">
    <source>
        <dbReference type="SAM" id="MobiDB-lite"/>
    </source>
</evidence>
<feature type="compositionally biased region" description="Low complexity" evidence="14">
    <location>
        <begin position="30"/>
        <end position="42"/>
    </location>
</feature>
<dbReference type="EMBL" id="JALLPJ020000608">
    <property type="protein sequence ID" value="KAL3787504.1"/>
    <property type="molecule type" value="Genomic_DNA"/>
</dbReference>
<evidence type="ECO:0000259" key="15">
    <source>
        <dbReference type="PROSITE" id="PS52044"/>
    </source>
</evidence>
<evidence type="ECO:0000256" key="7">
    <source>
        <dbReference type="ARBA" id="ARBA00022759"/>
    </source>
</evidence>
<dbReference type="AlphaFoldDB" id="A0ABD3PIH2"/>
<feature type="region of interest" description="Disordered" evidence="14">
    <location>
        <begin position="215"/>
        <end position="240"/>
    </location>
</feature>
<keyword evidence="4 13" id="KW-0540">Nuclease</keyword>
<keyword evidence="3 13" id="KW-0963">Cytoplasm</keyword>
<protein>
    <recommendedName>
        <fullName evidence="15">VLRF1 domain-containing protein</fullName>
    </recommendedName>
</protein>
<accession>A0ABD3PIH2</accession>
<keyword evidence="8" id="KW-0863">Zinc-finger</keyword>
<dbReference type="GO" id="GO:0005737">
    <property type="term" value="C:cytoplasm"/>
    <property type="evidence" value="ECO:0007669"/>
    <property type="project" value="UniProtKB-SubCell"/>
</dbReference>
<dbReference type="PANTHER" id="PTHR16036:SF2">
    <property type="entry name" value="TRNA ENDONUCLEASE ANKZF1"/>
    <property type="match status" value="1"/>
</dbReference>
<feature type="region of interest" description="Disordered" evidence="14">
    <location>
        <begin position="24"/>
        <end position="74"/>
    </location>
</feature>
<keyword evidence="7 13" id="KW-0255">Endonuclease</keyword>
<comment type="domain">
    <text evidence="13">The VLRF1 domain mediates binding to the 60S ribosomal subunit.</text>
</comment>
<name>A0ABD3PIH2_9STRA</name>
<dbReference type="InterPro" id="IPR041540">
    <property type="entry name" value="VATC"/>
</dbReference>
<dbReference type="GO" id="GO:0004519">
    <property type="term" value="F:endonuclease activity"/>
    <property type="evidence" value="ECO:0007669"/>
    <property type="project" value="UniProtKB-KW"/>
</dbReference>
<keyword evidence="12" id="KW-0175">Coiled coil</keyword>
<feature type="domain" description="VLRF1" evidence="15">
    <location>
        <begin position="170"/>
        <end position="333"/>
    </location>
</feature>
<evidence type="ECO:0000256" key="4">
    <source>
        <dbReference type="ARBA" id="ARBA00022722"/>
    </source>
</evidence>
<comment type="subcellular location">
    <subcellularLocation>
        <location evidence="1">Cytoplasm</location>
    </subcellularLocation>
</comment>
<dbReference type="GO" id="GO:0016787">
    <property type="term" value="F:hydrolase activity"/>
    <property type="evidence" value="ECO:0007669"/>
    <property type="project" value="UniProtKB-KW"/>
</dbReference>
<sequence>MASNNTKATHPFYSPTIRSALQKLAVRGASTRTSSSRFSSSHDTSDDESEATIGSSNESDQSSDDEDVPVVDGDNASPEQIAVQLTKSTTAKNTKKANSRAIKFANAPSITLPLPFADDDLQNKQQLALSIPTILLPNNYLRNNPNYDSSDVASHLLSTWDSLHHVANDKTPTILIVLLQSGRFASAAFALQTSHHYPNGRMTMLAHKTSTRYTVRKGQGGSQSAHDSKSKAKSMGAQLRREGERQLRLDVVHTWREWKQLGLVERSIGVWVGVPKAMRREYLFGGDDSGSASSLSSSALIDKHDDRIKSIPLDYGRPTLEAVEAVMECLMRCEVGDMTEEDQKKMFDDGETQQDSLQMDTTENNAKSKRNEDVMNMKEVEKQLPDAPPYTPLHEAVVAGDLEKVKELLQIIDQSKSEETEGEFYDINTKAGPEYQTSLHLASSSTHDNAVAILNALLLQGRADVCAIDGRGRPAYYLASSDKIREAFRLARGKLGEDYCAWDAAKVGPALSSDDLEAKRIKALEKKKRQRERQKEKKKEEAEAAAKAKQEEEEKAAKLKAEEDAKRVRDGLKPKTGTGNTCDFCMKLVKKKSSMFQRLQYYYCSTDCVKRHQRELVAAAAQARLGK</sequence>
<dbReference type="InterPro" id="IPR041175">
    <property type="entry name" value="VLRF1/Vms1"/>
</dbReference>
<evidence type="ECO:0000313" key="17">
    <source>
        <dbReference type="Proteomes" id="UP001530400"/>
    </source>
</evidence>